<accession>A0A8S5PLG8</accession>
<organism evidence="1">
    <name type="scientific">Siphoviridae sp. ctRcp9</name>
    <dbReference type="NCBI Taxonomy" id="2825504"/>
    <lineage>
        <taxon>Viruses</taxon>
        <taxon>Duplodnaviria</taxon>
        <taxon>Heunggongvirae</taxon>
        <taxon>Uroviricota</taxon>
        <taxon>Caudoviricetes</taxon>
    </lineage>
</organism>
<sequence>MDNTEGNVKIINIDLNCSFYFKNRRFLLPKRKDLTGNIYGELKVIQMLYNYKNNNRTYCKCIGLNDSEYKEYIIRQDALQSGLTNSTKGACSGGQAHDITGQRFGMLTALYPTDKRASNGGIRWHCICDCGNEIEPTMNNLTRYHTLSCGCRKNSKWEIFIQKYLISNNVSFVPQKIFSDCLNKNNTHHLYFDFYLPDFNTIVEYDGKQHYEPVKIWGGEERFKKQQENDEIKNKYCEEHNIKIIRIPYTKKEEEIIQIINDIIRPVTTTVT</sequence>
<proteinExistence type="predicted"/>
<reference evidence="1" key="1">
    <citation type="journal article" date="2021" name="Proc. Natl. Acad. Sci. U.S.A.">
        <title>A Catalog of Tens of Thousands of Viruses from Human Metagenomes Reveals Hidden Associations with Chronic Diseases.</title>
        <authorList>
            <person name="Tisza M.J."/>
            <person name="Buck C.B."/>
        </authorList>
    </citation>
    <scope>NUCLEOTIDE SEQUENCE</scope>
    <source>
        <strain evidence="1">CtRcp9</strain>
    </source>
</reference>
<dbReference type="Gene3D" id="3.40.960.10">
    <property type="entry name" value="VSR Endonuclease"/>
    <property type="match status" value="1"/>
</dbReference>
<protein>
    <submittedName>
        <fullName evidence="1">Restriction enzyme</fullName>
    </submittedName>
</protein>
<evidence type="ECO:0000313" key="1">
    <source>
        <dbReference type="EMBL" id="DAE07421.1"/>
    </source>
</evidence>
<dbReference type="EMBL" id="BK015450">
    <property type="protein sequence ID" value="DAE07421.1"/>
    <property type="molecule type" value="Genomic_DNA"/>
</dbReference>
<name>A0A8S5PLG8_9CAUD</name>